<dbReference type="InterPro" id="IPR021247">
    <property type="entry name" value="DUF2785"/>
</dbReference>
<sequence>MEIKSVLRKWQSKKGEIDNLEELVTEMLKNIGTIDAELRDSLIYSSFYLLIKDNKLSNELMEKVLISCLSKEYLFKGIGEVETDTVFTRSFSSLVIALIVEKDKTKGFLEKQLLEEVFEKTIIYLQSEKDVRGYVEGKGWAHSIAHGADLLETLISHPSFNLLNSEKCLTTITACIWKDYVFQDDEDERLLFAVEALLEKGLSEEILIDWVHNFEKLLDPTVSREENSLTFYKYRSNVMNFLKSLYFRLSYRGESINTQLQIKKSLKNLHNAMYKRE</sequence>
<evidence type="ECO:0000313" key="1">
    <source>
        <dbReference type="EMBL" id="MBD7943951.1"/>
    </source>
</evidence>
<name>A0ABR8R823_9BACI</name>
<keyword evidence="2" id="KW-1185">Reference proteome</keyword>
<comment type="caution">
    <text evidence="1">The sequence shown here is derived from an EMBL/GenBank/DDBJ whole genome shotgun (WGS) entry which is preliminary data.</text>
</comment>
<dbReference type="Proteomes" id="UP000640786">
    <property type="component" value="Unassembled WGS sequence"/>
</dbReference>
<dbReference type="EMBL" id="JACSQO010000002">
    <property type="protein sequence ID" value="MBD7943951.1"/>
    <property type="molecule type" value="Genomic_DNA"/>
</dbReference>
<accession>A0ABR8R823</accession>
<reference evidence="1 2" key="1">
    <citation type="submission" date="2020-08" db="EMBL/GenBank/DDBJ databases">
        <title>A Genomic Blueprint of the Chicken Gut Microbiome.</title>
        <authorList>
            <person name="Gilroy R."/>
            <person name="Ravi A."/>
            <person name="Getino M."/>
            <person name="Pursley I."/>
            <person name="Horton D.L."/>
            <person name="Alikhan N.-F."/>
            <person name="Baker D."/>
            <person name="Gharbi K."/>
            <person name="Hall N."/>
            <person name="Watson M."/>
            <person name="Adriaenssens E.M."/>
            <person name="Foster-Nyarko E."/>
            <person name="Jarju S."/>
            <person name="Secka A."/>
            <person name="Antonio M."/>
            <person name="Oren A."/>
            <person name="Chaudhuri R."/>
            <person name="La Ragione R.M."/>
            <person name="Hildebrand F."/>
            <person name="Pallen M.J."/>
        </authorList>
    </citation>
    <scope>NUCLEOTIDE SEQUENCE [LARGE SCALE GENOMIC DNA]</scope>
    <source>
        <strain evidence="1 2">Sa2BUA9</strain>
    </source>
</reference>
<evidence type="ECO:0000313" key="2">
    <source>
        <dbReference type="Proteomes" id="UP000640786"/>
    </source>
</evidence>
<gene>
    <name evidence="1" type="ORF">H9650_07440</name>
</gene>
<dbReference type="Pfam" id="PF10978">
    <property type="entry name" value="DUF2785"/>
    <property type="match status" value="1"/>
</dbReference>
<organism evidence="1 2">
    <name type="scientific">Psychrobacillus faecigallinarum</name>
    <dbReference type="NCBI Taxonomy" id="2762235"/>
    <lineage>
        <taxon>Bacteria</taxon>
        <taxon>Bacillati</taxon>
        <taxon>Bacillota</taxon>
        <taxon>Bacilli</taxon>
        <taxon>Bacillales</taxon>
        <taxon>Bacillaceae</taxon>
        <taxon>Psychrobacillus</taxon>
    </lineage>
</organism>
<protein>
    <submittedName>
        <fullName evidence="1">DUF2785 domain-containing protein</fullName>
    </submittedName>
</protein>
<proteinExistence type="predicted"/>
<dbReference type="RefSeq" id="WP_191696895.1">
    <property type="nucleotide sequence ID" value="NZ_JACSQO010000002.1"/>
</dbReference>